<evidence type="ECO:0000313" key="1">
    <source>
        <dbReference type="EMBL" id="MBC3881877.1"/>
    </source>
</evidence>
<organism evidence="1 2">
    <name type="scientific">Undibacterium nitidum</name>
    <dbReference type="NCBI Taxonomy" id="2762298"/>
    <lineage>
        <taxon>Bacteria</taxon>
        <taxon>Pseudomonadati</taxon>
        <taxon>Pseudomonadota</taxon>
        <taxon>Betaproteobacteria</taxon>
        <taxon>Burkholderiales</taxon>
        <taxon>Oxalobacteraceae</taxon>
        <taxon>Undibacterium</taxon>
    </lineage>
</organism>
<gene>
    <name evidence="1" type="ORF">H8K36_10860</name>
</gene>
<sequence>MTDHDRSQYIATLEKRLKPSNFWVTDFLSHRLMDVEWSFCCGEGENWSTIKRCAEYSRDILRIIHPQVLDLDECIELTTVSSQAKDNIRELFVLEALCDEPKVTEEQVCNAVTAFFQLVFTRDFA</sequence>
<name>A0A923HMP4_9BURK</name>
<accession>A0A923HMP4</accession>
<dbReference type="RefSeq" id="WP_186916464.1">
    <property type="nucleotide sequence ID" value="NZ_JACOFZ010000003.1"/>
</dbReference>
<comment type="caution">
    <text evidence="1">The sequence shown here is derived from an EMBL/GenBank/DDBJ whole genome shotgun (WGS) entry which is preliminary data.</text>
</comment>
<dbReference type="EMBL" id="JACOFZ010000003">
    <property type="protein sequence ID" value="MBC3881877.1"/>
    <property type="molecule type" value="Genomic_DNA"/>
</dbReference>
<dbReference type="Proteomes" id="UP000627446">
    <property type="component" value="Unassembled WGS sequence"/>
</dbReference>
<keyword evidence="2" id="KW-1185">Reference proteome</keyword>
<reference evidence="1" key="1">
    <citation type="submission" date="2020-08" db="EMBL/GenBank/DDBJ databases">
        <title>Novel species isolated from subtropical streams in China.</title>
        <authorList>
            <person name="Lu H."/>
        </authorList>
    </citation>
    <scope>NUCLEOTIDE SEQUENCE</scope>
    <source>
        <strain evidence="1">LX22W</strain>
    </source>
</reference>
<dbReference type="AlphaFoldDB" id="A0A923HMP4"/>
<evidence type="ECO:0000313" key="2">
    <source>
        <dbReference type="Proteomes" id="UP000627446"/>
    </source>
</evidence>
<proteinExistence type="predicted"/>
<protein>
    <submittedName>
        <fullName evidence="1">Uncharacterized protein</fullName>
    </submittedName>
</protein>